<gene>
    <name evidence="2" type="ORF">D0Y96_09280</name>
</gene>
<organism evidence="2 3">
    <name type="scientific">Paracidobacterium acidisoli</name>
    <dbReference type="NCBI Taxonomy" id="2303751"/>
    <lineage>
        <taxon>Bacteria</taxon>
        <taxon>Pseudomonadati</taxon>
        <taxon>Acidobacteriota</taxon>
        <taxon>Terriglobia</taxon>
        <taxon>Terriglobales</taxon>
        <taxon>Acidobacteriaceae</taxon>
        <taxon>Paracidobacterium</taxon>
    </lineage>
</organism>
<keyword evidence="2" id="KW-0645">Protease</keyword>
<dbReference type="OrthoDB" id="102259at2"/>
<dbReference type="SUPFAM" id="SSF49452">
    <property type="entry name" value="Starch-binding domain-like"/>
    <property type="match status" value="1"/>
</dbReference>
<dbReference type="GO" id="GO:0030246">
    <property type="term" value="F:carbohydrate binding"/>
    <property type="evidence" value="ECO:0007669"/>
    <property type="project" value="InterPro"/>
</dbReference>
<keyword evidence="2" id="KW-0121">Carboxypeptidase</keyword>
<dbReference type="Proteomes" id="UP000264702">
    <property type="component" value="Unassembled WGS sequence"/>
</dbReference>
<dbReference type="Pfam" id="PF13620">
    <property type="entry name" value="CarboxypepD_reg"/>
    <property type="match status" value="1"/>
</dbReference>
<feature type="chain" id="PRO_5016687457" evidence="1">
    <location>
        <begin position="26"/>
        <end position="566"/>
    </location>
</feature>
<keyword evidence="2" id="KW-0378">Hydrolase</keyword>
<dbReference type="InterPro" id="IPR013784">
    <property type="entry name" value="Carb-bd-like_fold"/>
</dbReference>
<dbReference type="Gene3D" id="2.60.40.1120">
    <property type="entry name" value="Carboxypeptidase-like, regulatory domain"/>
    <property type="match status" value="1"/>
</dbReference>
<comment type="caution">
    <text evidence="2">The sequence shown here is derived from an EMBL/GenBank/DDBJ whole genome shotgun (WGS) entry which is preliminary data.</text>
</comment>
<evidence type="ECO:0000256" key="1">
    <source>
        <dbReference type="SAM" id="SignalP"/>
    </source>
</evidence>
<keyword evidence="3" id="KW-1185">Reference proteome</keyword>
<keyword evidence="1" id="KW-0732">Signal</keyword>
<dbReference type="RefSeq" id="WP_117299085.1">
    <property type="nucleotide sequence ID" value="NZ_QVQT02000003.1"/>
</dbReference>
<reference evidence="2 3" key="1">
    <citation type="submission" date="2018-08" db="EMBL/GenBank/DDBJ databases">
        <title>Acidipila sp. 4G-K13, an acidobacterium isolated from forest soil.</title>
        <authorList>
            <person name="Gao Z.-H."/>
            <person name="Qiu L.-H."/>
        </authorList>
    </citation>
    <scope>NUCLEOTIDE SEQUENCE [LARGE SCALE GENOMIC DNA]</scope>
    <source>
        <strain evidence="2 3">4G-K13</strain>
    </source>
</reference>
<sequence>MTRRFSITGTALAVLLASFTLQAWAATQQGRVTGVVRDSQGIPQIGALVELLRPDYSLAAKVFTDDHGRYSIATVVPGMYSLKASGALFLPTLRENLQIPGSARVVVNLTLSTLYEAFRWLPAAPRRADEPQDDWAWTLRLSANRPLLRMLQDGPLVVVNDGDGTAAALKARVTIRGGASDFGDGGLHHDFELERSSDDSHQLILRADLSQAESAALNAVAGYEQRLAPGRVMRTVAAFEDRPDIAGGPQAEGFGAVMLRVGETMDVSEAVTAEFGTEMVGVHLGENVMESHPFAGVTVHTGTATAISWQMATSEGAQHADRLDTEASLMPAVVEQNGHLAMEHGLHQQLGFTHTHGKLMVAMSVYRDRLEHPVVIGGGTITEADWKSGNLLYDSSTDLLKVAGQNYSGDGLLGEVQGKLGHDASLTFYAAMGDALAMSDAPSTVSASLQQDLGNLKAKQSEMYAVALTGKLHHAGTQWRASYRWQPAETLTRVDPFGATLPDAYLSFFLRQPIHYRRVIPNGVEALVDVRNLLAKGYRPFVTSDGSSLYFAQDARCLQGGLSFTF</sequence>
<feature type="signal peptide" evidence="1">
    <location>
        <begin position="1"/>
        <end position="25"/>
    </location>
</feature>
<evidence type="ECO:0000313" key="3">
    <source>
        <dbReference type="Proteomes" id="UP000264702"/>
    </source>
</evidence>
<dbReference type="AlphaFoldDB" id="A0A372IPS7"/>
<dbReference type="EMBL" id="QVQT01000003">
    <property type="protein sequence ID" value="RFU16916.1"/>
    <property type="molecule type" value="Genomic_DNA"/>
</dbReference>
<accession>A0A372IPS7</accession>
<proteinExistence type="predicted"/>
<evidence type="ECO:0000313" key="2">
    <source>
        <dbReference type="EMBL" id="RFU16916.1"/>
    </source>
</evidence>
<dbReference type="GO" id="GO:0004180">
    <property type="term" value="F:carboxypeptidase activity"/>
    <property type="evidence" value="ECO:0007669"/>
    <property type="project" value="UniProtKB-KW"/>
</dbReference>
<name>A0A372IPS7_9BACT</name>
<protein>
    <submittedName>
        <fullName evidence="2">Carboxypeptidase regulatory-like domain-containing protein</fullName>
    </submittedName>
</protein>